<feature type="region of interest" description="Disordered" evidence="1">
    <location>
        <begin position="55"/>
        <end position="84"/>
    </location>
</feature>
<reference evidence="2 3" key="1">
    <citation type="submission" date="2021-06" db="EMBL/GenBank/DDBJ databases">
        <authorList>
            <person name="Palmer J.M."/>
        </authorList>
    </citation>
    <scope>NUCLEOTIDE SEQUENCE [LARGE SCALE GENOMIC DNA]</scope>
    <source>
        <strain evidence="3">if_2019</strain>
        <tissue evidence="2">Muscle</tissue>
    </source>
</reference>
<evidence type="ECO:0000313" key="3">
    <source>
        <dbReference type="Proteomes" id="UP001482620"/>
    </source>
</evidence>
<keyword evidence="2" id="KW-0407">Ion channel</keyword>
<evidence type="ECO:0000313" key="2">
    <source>
        <dbReference type="EMBL" id="MEQ2237606.1"/>
    </source>
</evidence>
<feature type="non-terminal residue" evidence="2">
    <location>
        <position position="1"/>
    </location>
</feature>
<gene>
    <name evidence="2" type="primary">SCN2A_9</name>
    <name evidence="2" type="ORF">ILYODFUR_024815</name>
</gene>
<evidence type="ECO:0000256" key="1">
    <source>
        <dbReference type="SAM" id="MobiDB-lite"/>
    </source>
</evidence>
<organism evidence="2 3">
    <name type="scientific">Ilyodon furcidens</name>
    <name type="common">goldbreast splitfin</name>
    <dbReference type="NCBI Taxonomy" id="33524"/>
    <lineage>
        <taxon>Eukaryota</taxon>
        <taxon>Metazoa</taxon>
        <taxon>Chordata</taxon>
        <taxon>Craniata</taxon>
        <taxon>Vertebrata</taxon>
        <taxon>Euteleostomi</taxon>
        <taxon>Actinopterygii</taxon>
        <taxon>Neopterygii</taxon>
        <taxon>Teleostei</taxon>
        <taxon>Neoteleostei</taxon>
        <taxon>Acanthomorphata</taxon>
        <taxon>Ovalentaria</taxon>
        <taxon>Atherinomorphae</taxon>
        <taxon>Cyprinodontiformes</taxon>
        <taxon>Goodeidae</taxon>
        <taxon>Ilyodon</taxon>
    </lineage>
</organism>
<dbReference type="GO" id="GO:0034220">
    <property type="term" value="P:monoatomic ion transmembrane transport"/>
    <property type="evidence" value="ECO:0007669"/>
    <property type="project" value="UniProtKB-KW"/>
</dbReference>
<dbReference type="EMBL" id="JAHRIQ010049319">
    <property type="protein sequence ID" value="MEQ2237606.1"/>
    <property type="molecule type" value="Genomic_DNA"/>
</dbReference>
<keyword evidence="2" id="KW-0813">Transport</keyword>
<accession>A0ABV0U077</accession>
<sequence>HFIHIEAVSDNCSPVEDGKVTVQDENMAEHLVPPGPNSLHPLTLESLEAIEKRIAEKKAKKPNDEEKTCKYEDELKPSRDLEEGKPLPRFYDIPAGLVSTALEDLDPYYYDEKTFIVINNKKFIYRFNAAPAFYLLTPFHPIRRLSFKVLVHSYPFINV</sequence>
<protein>
    <submittedName>
        <fullName evidence="2">Sodium channel protein type 2 subunit alpha</fullName>
    </submittedName>
</protein>
<comment type="caution">
    <text evidence="2">The sequence shown here is derived from an EMBL/GenBank/DDBJ whole genome shotgun (WGS) entry which is preliminary data.</text>
</comment>
<dbReference type="Proteomes" id="UP001482620">
    <property type="component" value="Unassembled WGS sequence"/>
</dbReference>
<keyword evidence="2" id="KW-0406">Ion transport</keyword>
<keyword evidence="3" id="KW-1185">Reference proteome</keyword>
<name>A0ABV0U077_9TELE</name>
<proteinExistence type="predicted"/>